<keyword evidence="3" id="KW-1185">Reference proteome</keyword>
<organism evidence="2 3">
    <name type="scientific">Tepidicaulis marinus</name>
    <dbReference type="NCBI Taxonomy" id="1333998"/>
    <lineage>
        <taxon>Bacteria</taxon>
        <taxon>Pseudomonadati</taxon>
        <taxon>Pseudomonadota</taxon>
        <taxon>Alphaproteobacteria</taxon>
        <taxon>Hyphomicrobiales</taxon>
        <taxon>Parvibaculaceae</taxon>
        <taxon>Tepidicaulis</taxon>
    </lineage>
</organism>
<dbReference type="Proteomes" id="UP000028702">
    <property type="component" value="Unassembled WGS sequence"/>
</dbReference>
<dbReference type="STRING" id="1333998.M2A_0261"/>
<dbReference type="AlphaFoldDB" id="A0A081B6U4"/>
<proteinExistence type="predicted"/>
<evidence type="ECO:0000256" key="1">
    <source>
        <dbReference type="SAM" id="MobiDB-lite"/>
    </source>
</evidence>
<feature type="region of interest" description="Disordered" evidence="1">
    <location>
        <begin position="42"/>
        <end position="79"/>
    </location>
</feature>
<evidence type="ECO:0000313" key="2">
    <source>
        <dbReference type="EMBL" id="GAK43762.1"/>
    </source>
</evidence>
<sequence>MGRGEERARVEFRQIGGRRGNGNGPLAGRRRHLHVFRCLPAAGKGEPRTGKAKRKKKRAAACRGKKGGNCPGNHHLKNRPNYLAPGLGGGRLNLTLARSLAHFPVKVDPFYVQNLPGARAPVIALFSIAGHFGAMMTKTGFLPGKDGP</sequence>
<feature type="compositionally biased region" description="Basic residues" evidence="1">
    <location>
        <begin position="50"/>
        <end position="66"/>
    </location>
</feature>
<name>A0A081B6U4_9HYPH</name>
<comment type="caution">
    <text evidence="2">The sequence shown here is derived from an EMBL/GenBank/DDBJ whole genome shotgun (WGS) entry which is preliminary data.</text>
</comment>
<feature type="compositionally biased region" description="Basic and acidic residues" evidence="1">
    <location>
        <begin position="1"/>
        <end position="12"/>
    </location>
</feature>
<gene>
    <name evidence="2" type="ORF">M2A_0261</name>
</gene>
<reference evidence="2 3" key="1">
    <citation type="submission" date="2014-07" db="EMBL/GenBank/DDBJ databases">
        <title>Tepidicaulis marinum gen. nov., sp. nov., a novel marine bacterium denitrifying nitrate to nitrous oxide strictly under microaerobic conditions.</title>
        <authorList>
            <person name="Takeuchi M."/>
            <person name="Yamagishi T."/>
            <person name="Kamagata Y."/>
            <person name="Oshima K."/>
            <person name="Hattori M."/>
            <person name="Katayama T."/>
            <person name="Hanada S."/>
            <person name="Tamaki H."/>
            <person name="Marumo K."/>
            <person name="Maeda H."/>
            <person name="Nedachi M."/>
            <person name="Iwasaki W."/>
            <person name="Suwa Y."/>
            <person name="Sakata S."/>
        </authorList>
    </citation>
    <scope>NUCLEOTIDE SEQUENCE [LARGE SCALE GENOMIC DNA]</scope>
    <source>
        <strain evidence="2 3">MA2</strain>
    </source>
</reference>
<accession>A0A081B6U4</accession>
<evidence type="ECO:0000313" key="3">
    <source>
        <dbReference type="Proteomes" id="UP000028702"/>
    </source>
</evidence>
<protein>
    <submittedName>
        <fullName evidence="2">Uncharacterized protein</fullName>
    </submittedName>
</protein>
<feature type="region of interest" description="Disordered" evidence="1">
    <location>
        <begin position="1"/>
        <end position="27"/>
    </location>
</feature>
<dbReference type="EMBL" id="BBIO01000001">
    <property type="protein sequence ID" value="GAK43762.1"/>
    <property type="molecule type" value="Genomic_DNA"/>
</dbReference>